<comment type="caution">
    <text evidence="1">The sequence shown here is derived from an EMBL/GenBank/DDBJ whole genome shotgun (WGS) entry which is preliminary data.</text>
</comment>
<accession>A0ABU7PL61</accession>
<organism evidence="1 2">
    <name type="scientific">Actinacidiphila polyblastidii</name>
    <dbReference type="NCBI Taxonomy" id="3110430"/>
    <lineage>
        <taxon>Bacteria</taxon>
        <taxon>Bacillati</taxon>
        <taxon>Actinomycetota</taxon>
        <taxon>Actinomycetes</taxon>
        <taxon>Kitasatosporales</taxon>
        <taxon>Streptomycetaceae</taxon>
        <taxon>Actinacidiphila</taxon>
    </lineage>
</organism>
<reference evidence="1 2" key="1">
    <citation type="submission" date="2023-12" db="EMBL/GenBank/DDBJ databases">
        <title>Streptomyces sp. V4-01.</title>
        <authorList>
            <person name="Somphong A."/>
            <person name="Phongsopitanun W."/>
        </authorList>
    </citation>
    <scope>NUCLEOTIDE SEQUENCE [LARGE SCALE GENOMIC DNA]</scope>
    <source>
        <strain evidence="1 2">V4-01</strain>
    </source>
</reference>
<evidence type="ECO:0000313" key="1">
    <source>
        <dbReference type="EMBL" id="MEE4545797.1"/>
    </source>
</evidence>
<gene>
    <name evidence="1" type="ORF">V2S66_27990</name>
</gene>
<proteinExistence type="predicted"/>
<keyword evidence="2" id="KW-1185">Reference proteome</keyword>
<sequence length="57" mass="6221">MVNLQVSVGRWILGLDPDGLADIATKLRAHADLLDHTVRPTLVAARDDWAAHHAETP</sequence>
<evidence type="ECO:0000313" key="2">
    <source>
        <dbReference type="Proteomes" id="UP001344658"/>
    </source>
</evidence>
<protein>
    <submittedName>
        <fullName evidence="1">Uncharacterized protein</fullName>
    </submittedName>
</protein>
<name>A0ABU7PL61_9ACTN</name>
<dbReference type="Proteomes" id="UP001344658">
    <property type="component" value="Unassembled WGS sequence"/>
</dbReference>
<dbReference type="EMBL" id="JAZEWV010000034">
    <property type="protein sequence ID" value="MEE4545797.1"/>
    <property type="molecule type" value="Genomic_DNA"/>
</dbReference>